<dbReference type="Proteomes" id="UP000772434">
    <property type="component" value="Unassembled WGS sequence"/>
</dbReference>
<evidence type="ECO:0000313" key="2">
    <source>
        <dbReference type="Proteomes" id="UP000772434"/>
    </source>
</evidence>
<sequence length="143" mass="15986">MTEPPSSWPVITFIFFSRNYQRFTREISIEKGGSDSSTKSAETLIDELHGILKELPTEQPPGSEDIYKLDTSIFWGSDDLQCTGIMVDRAGSMVSLGFRYLTFPPLSPSNIRTKSSSVQPTAEQKAQFKRAVEIFDALVDEAK</sequence>
<protein>
    <submittedName>
        <fullName evidence="1">Uncharacterized protein</fullName>
    </submittedName>
</protein>
<reference evidence="1" key="1">
    <citation type="submission" date="2020-11" db="EMBL/GenBank/DDBJ databases">
        <authorList>
            <consortium name="DOE Joint Genome Institute"/>
            <person name="Ahrendt S."/>
            <person name="Riley R."/>
            <person name="Andreopoulos W."/>
            <person name="Labutti K."/>
            <person name="Pangilinan J."/>
            <person name="Ruiz-Duenas F.J."/>
            <person name="Barrasa J.M."/>
            <person name="Sanchez-Garcia M."/>
            <person name="Camarero S."/>
            <person name="Miyauchi S."/>
            <person name="Serrano A."/>
            <person name="Linde D."/>
            <person name="Babiker R."/>
            <person name="Drula E."/>
            <person name="Ayuso-Fernandez I."/>
            <person name="Pacheco R."/>
            <person name="Padilla G."/>
            <person name="Ferreira P."/>
            <person name="Barriuso J."/>
            <person name="Kellner H."/>
            <person name="Castanera R."/>
            <person name="Alfaro M."/>
            <person name="Ramirez L."/>
            <person name="Pisabarro A.G."/>
            <person name="Kuo A."/>
            <person name="Tritt A."/>
            <person name="Lipzen A."/>
            <person name="He G."/>
            <person name="Yan M."/>
            <person name="Ng V."/>
            <person name="Cullen D."/>
            <person name="Martin F."/>
            <person name="Rosso M.-N."/>
            <person name="Henrissat B."/>
            <person name="Hibbett D."/>
            <person name="Martinez A.T."/>
            <person name="Grigoriev I.V."/>
        </authorList>
    </citation>
    <scope>NUCLEOTIDE SEQUENCE</scope>
    <source>
        <strain evidence="1">AH 40177</strain>
    </source>
</reference>
<dbReference type="OrthoDB" id="5366606at2759"/>
<keyword evidence="2" id="KW-1185">Reference proteome</keyword>
<evidence type="ECO:0000313" key="1">
    <source>
        <dbReference type="EMBL" id="KAF9078488.1"/>
    </source>
</evidence>
<comment type="caution">
    <text evidence="1">The sequence shown here is derived from an EMBL/GenBank/DDBJ whole genome shotgun (WGS) entry which is preliminary data.</text>
</comment>
<organism evidence="1 2">
    <name type="scientific">Rhodocollybia butyracea</name>
    <dbReference type="NCBI Taxonomy" id="206335"/>
    <lineage>
        <taxon>Eukaryota</taxon>
        <taxon>Fungi</taxon>
        <taxon>Dikarya</taxon>
        <taxon>Basidiomycota</taxon>
        <taxon>Agaricomycotina</taxon>
        <taxon>Agaricomycetes</taxon>
        <taxon>Agaricomycetidae</taxon>
        <taxon>Agaricales</taxon>
        <taxon>Marasmiineae</taxon>
        <taxon>Omphalotaceae</taxon>
        <taxon>Rhodocollybia</taxon>
    </lineage>
</organism>
<gene>
    <name evidence="1" type="ORF">BDP27DRAFT_1396791</name>
</gene>
<accession>A0A9P5QAA7</accession>
<proteinExistence type="predicted"/>
<dbReference type="EMBL" id="JADNRY010000001">
    <property type="protein sequence ID" value="KAF9078488.1"/>
    <property type="molecule type" value="Genomic_DNA"/>
</dbReference>
<name>A0A9P5QAA7_9AGAR</name>
<dbReference type="AlphaFoldDB" id="A0A9P5QAA7"/>